<evidence type="ECO:0000313" key="6">
    <source>
        <dbReference type="EMBL" id="HJE20391.1"/>
    </source>
</evidence>
<dbReference type="Gene3D" id="3.10.105.10">
    <property type="entry name" value="Dipeptide-binding Protein, Domain 3"/>
    <property type="match status" value="1"/>
</dbReference>
<dbReference type="GO" id="GO:1904680">
    <property type="term" value="F:peptide transmembrane transporter activity"/>
    <property type="evidence" value="ECO:0007669"/>
    <property type="project" value="TreeGrafter"/>
</dbReference>
<reference evidence="6" key="2">
    <citation type="submission" date="2021-09" db="EMBL/GenBank/DDBJ databases">
        <authorList>
            <person name="Gilroy R."/>
        </authorList>
    </citation>
    <scope>NUCLEOTIDE SEQUENCE</scope>
    <source>
        <strain evidence="6">6019</strain>
    </source>
</reference>
<protein>
    <submittedName>
        <fullName evidence="6">ABC transporter substrate-binding protein</fullName>
    </submittedName>
</protein>
<feature type="signal peptide" evidence="4">
    <location>
        <begin position="1"/>
        <end position="30"/>
    </location>
</feature>
<dbReference type="PANTHER" id="PTHR30290">
    <property type="entry name" value="PERIPLASMIC BINDING COMPONENT OF ABC TRANSPORTER"/>
    <property type="match status" value="1"/>
</dbReference>
<keyword evidence="3 4" id="KW-0732">Signal</keyword>
<dbReference type="AlphaFoldDB" id="A0A921DY54"/>
<evidence type="ECO:0000313" key="7">
    <source>
        <dbReference type="Proteomes" id="UP000763505"/>
    </source>
</evidence>
<evidence type="ECO:0000256" key="1">
    <source>
        <dbReference type="ARBA" id="ARBA00005695"/>
    </source>
</evidence>
<organism evidence="6 7">
    <name type="scientific">Aliicoccus persicus</name>
    <dbReference type="NCBI Taxonomy" id="930138"/>
    <lineage>
        <taxon>Bacteria</taxon>
        <taxon>Bacillati</taxon>
        <taxon>Bacillota</taxon>
        <taxon>Bacilli</taxon>
        <taxon>Bacillales</taxon>
        <taxon>Staphylococcaceae</taxon>
        <taxon>Aliicoccus</taxon>
    </lineage>
</organism>
<proteinExistence type="inferred from homology"/>
<dbReference type="EMBL" id="DYYI01000094">
    <property type="protein sequence ID" value="HJE20391.1"/>
    <property type="molecule type" value="Genomic_DNA"/>
</dbReference>
<dbReference type="GO" id="GO:0042597">
    <property type="term" value="C:periplasmic space"/>
    <property type="evidence" value="ECO:0007669"/>
    <property type="project" value="UniProtKB-ARBA"/>
</dbReference>
<feature type="chain" id="PRO_5036713035" evidence="4">
    <location>
        <begin position="31"/>
        <end position="596"/>
    </location>
</feature>
<comment type="similarity">
    <text evidence="1">Belongs to the bacterial solute-binding protein 5 family.</text>
</comment>
<dbReference type="PIRSF" id="PIRSF002741">
    <property type="entry name" value="MppA"/>
    <property type="match status" value="1"/>
</dbReference>
<feature type="domain" description="Solute-binding protein family 5" evidence="5">
    <location>
        <begin position="112"/>
        <end position="501"/>
    </location>
</feature>
<sequence length="596" mass="67618">MKDLKKSLSLMTLATLTLGAFTLSINDVQAQEDDEVIFNYEDYPETTTNDGEPLGEGVLRVGYVSNEVFVPVFSHIYSGSGTDGDLMTYFTEPLLTYNENHQYTNDGPMQYELNEEDNTITFTMTEGILWHDGTELTIDHYISAYEVVGHPDYAGLAGSDDGYMLVEGFEEYKNGEADSISGIERVDDYTAVFTYKELAPSLTYGGIPAEAHPYHYYEGVAIEDIPSAVQSLEEPIGFGPYKVTEVIPGEYMTLERFDDYWRGTPQMDGIEINFIPSSTIMHSLESGNIDMVFRYPRDQFQDSQHIEGIEWISAIDPGYNFIGFKLGYFDYDEGHVVYQPDEMKMGDKNLRLAMYHAIDIQSVGEQFHQGIRWKANSVITPYYEDFWDEDLEAPEYDRDLARQILADAGYEDIDGDGFVETPEGKPLEITYADMSGGDTQEALSNYYLQSWRDIGLNVSFLNGRLIEPTTFYTLVENDDPEIDVFHAGFGAGPDVNPYSLWGPTAPYNFTRFESEDNTRLLEAGNSIEALDEDYRIEVYQEWQNHIADEVPVIPLFFGAFVVPIDENIVNYSIGYGFNEETLLYNVGFTELPEDQQ</sequence>
<dbReference type="SUPFAM" id="SSF53850">
    <property type="entry name" value="Periplasmic binding protein-like II"/>
    <property type="match status" value="1"/>
</dbReference>
<dbReference type="GO" id="GO:0043190">
    <property type="term" value="C:ATP-binding cassette (ABC) transporter complex"/>
    <property type="evidence" value="ECO:0007669"/>
    <property type="project" value="InterPro"/>
</dbReference>
<dbReference type="PANTHER" id="PTHR30290:SF9">
    <property type="entry name" value="OLIGOPEPTIDE-BINDING PROTEIN APPA"/>
    <property type="match status" value="1"/>
</dbReference>
<dbReference type="Gene3D" id="3.40.190.10">
    <property type="entry name" value="Periplasmic binding protein-like II"/>
    <property type="match status" value="1"/>
</dbReference>
<accession>A0A921DY54</accession>
<dbReference type="InterPro" id="IPR030678">
    <property type="entry name" value="Peptide/Ni-bd"/>
</dbReference>
<evidence type="ECO:0000256" key="2">
    <source>
        <dbReference type="ARBA" id="ARBA00022448"/>
    </source>
</evidence>
<gene>
    <name evidence="6" type="ORF">K8V35_08565</name>
</gene>
<dbReference type="GO" id="GO:0015833">
    <property type="term" value="P:peptide transport"/>
    <property type="evidence" value="ECO:0007669"/>
    <property type="project" value="TreeGrafter"/>
</dbReference>
<evidence type="ECO:0000256" key="3">
    <source>
        <dbReference type="ARBA" id="ARBA00022729"/>
    </source>
</evidence>
<reference evidence="6" key="1">
    <citation type="journal article" date="2021" name="PeerJ">
        <title>Extensive microbial diversity within the chicken gut microbiome revealed by metagenomics and culture.</title>
        <authorList>
            <person name="Gilroy R."/>
            <person name="Ravi A."/>
            <person name="Getino M."/>
            <person name="Pursley I."/>
            <person name="Horton D.L."/>
            <person name="Alikhan N.F."/>
            <person name="Baker D."/>
            <person name="Gharbi K."/>
            <person name="Hall N."/>
            <person name="Watson M."/>
            <person name="Adriaenssens E.M."/>
            <person name="Foster-Nyarko E."/>
            <person name="Jarju S."/>
            <person name="Secka A."/>
            <person name="Antonio M."/>
            <person name="Oren A."/>
            <person name="Chaudhuri R.R."/>
            <person name="La Ragione R."/>
            <person name="Hildebrand F."/>
            <person name="Pallen M.J."/>
        </authorList>
    </citation>
    <scope>NUCLEOTIDE SEQUENCE</scope>
    <source>
        <strain evidence="6">6019</strain>
    </source>
</reference>
<dbReference type="Pfam" id="PF00496">
    <property type="entry name" value="SBP_bac_5"/>
    <property type="match status" value="1"/>
</dbReference>
<comment type="caution">
    <text evidence="6">The sequence shown here is derived from an EMBL/GenBank/DDBJ whole genome shotgun (WGS) entry which is preliminary data.</text>
</comment>
<dbReference type="Proteomes" id="UP000763505">
    <property type="component" value="Unassembled WGS sequence"/>
</dbReference>
<evidence type="ECO:0000256" key="4">
    <source>
        <dbReference type="SAM" id="SignalP"/>
    </source>
</evidence>
<dbReference type="InterPro" id="IPR039424">
    <property type="entry name" value="SBP_5"/>
</dbReference>
<name>A0A921DY54_9STAP</name>
<dbReference type="InterPro" id="IPR000914">
    <property type="entry name" value="SBP_5_dom"/>
</dbReference>
<keyword evidence="2" id="KW-0813">Transport</keyword>
<evidence type="ECO:0000259" key="5">
    <source>
        <dbReference type="Pfam" id="PF00496"/>
    </source>
</evidence>